<dbReference type="AlphaFoldDB" id="A0A6H1ZZ62"/>
<reference evidence="2" key="1">
    <citation type="submission" date="2020-03" db="EMBL/GenBank/DDBJ databases">
        <title>The deep terrestrial virosphere.</title>
        <authorList>
            <person name="Holmfeldt K."/>
            <person name="Nilsson E."/>
            <person name="Simone D."/>
            <person name="Lopez-Fernandez M."/>
            <person name="Wu X."/>
            <person name="de Brujin I."/>
            <person name="Lundin D."/>
            <person name="Andersson A."/>
            <person name="Bertilsson S."/>
            <person name="Dopson M."/>
        </authorList>
    </citation>
    <scope>NUCLEOTIDE SEQUENCE</scope>
    <source>
        <strain evidence="2">TM448A02833</strain>
        <strain evidence="3">TM448B04678</strain>
    </source>
</reference>
<keyword evidence="1" id="KW-1133">Transmembrane helix</keyword>
<proteinExistence type="predicted"/>
<accession>A0A6H1ZZ62</accession>
<keyword evidence="1" id="KW-0472">Membrane</keyword>
<feature type="transmembrane region" description="Helical" evidence="1">
    <location>
        <begin position="6"/>
        <end position="23"/>
    </location>
</feature>
<evidence type="ECO:0000313" key="3">
    <source>
        <dbReference type="EMBL" id="QJI03578.1"/>
    </source>
</evidence>
<evidence type="ECO:0000256" key="1">
    <source>
        <dbReference type="SAM" id="Phobius"/>
    </source>
</evidence>
<sequence length="58" mass="6834">MSATILLTTAITGILVLAAISIFERTKKRRKSSEMKMRIKTLSKKIDEFFWRQDERNM</sequence>
<dbReference type="EMBL" id="MT144353">
    <property type="protein sequence ID" value="QJA52607.1"/>
    <property type="molecule type" value="Genomic_DNA"/>
</dbReference>
<evidence type="ECO:0000313" key="2">
    <source>
        <dbReference type="EMBL" id="QJA52607.1"/>
    </source>
</evidence>
<gene>
    <name evidence="2" type="ORF">TM448A02833_0009</name>
    <name evidence="3" type="ORF">TM448B04678_0009</name>
</gene>
<organism evidence="2">
    <name type="scientific">viral metagenome</name>
    <dbReference type="NCBI Taxonomy" id="1070528"/>
    <lineage>
        <taxon>unclassified sequences</taxon>
        <taxon>metagenomes</taxon>
        <taxon>organismal metagenomes</taxon>
    </lineage>
</organism>
<name>A0A6H1ZZ62_9ZZZZ</name>
<keyword evidence="1" id="KW-0812">Transmembrane</keyword>
<dbReference type="EMBL" id="MT145100">
    <property type="protein sequence ID" value="QJI03578.1"/>
    <property type="molecule type" value="Genomic_DNA"/>
</dbReference>
<protein>
    <submittedName>
        <fullName evidence="2">Uncharacterized protein</fullName>
    </submittedName>
</protein>